<name>A0AAN8EEP6_9EURO</name>
<keyword evidence="4" id="KW-0862">Zinc</keyword>
<dbReference type="GO" id="GO:0032012">
    <property type="term" value="P:regulation of ARF protein signal transduction"/>
    <property type="evidence" value="ECO:0007669"/>
    <property type="project" value="TreeGrafter"/>
</dbReference>
<dbReference type="Gene3D" id="1.10.220.150">
    <property type="entry name" value="Arf GTPase activating protein"/>
    <property type="match status" value="1"/>
</dbReference>
<dbReference type="PANTHER" id="PTHR46395">
    <property type="entry name" value="ADP-RIBOSYLATION FACTOR GTPASE-ACTIVATING PROTEIN 1"/>
    <property type="match status" value="1"/>
</dbReference>
<dbReference type="SMART" id="SM00105">
    <property type="entry name" value="ArfGap"/>
    <property type="match status" value="1"/>
</dbReference>
<reference evidence="8 9" key="1">
    <citation type="submission" date="2022-12" db="EMBL/GenBank/DDBJ databases">
        <title>Genomic features and morphological characterization of a novel Knufia sp. strain isolated from spacecraft assembly facility.</title>
        <authorList>
            <person name="Teixeira M."/>
            <person name="Chander A.M."/>
            <person name="Stajich J.E."/>
            <person name="Venkateswaran K."/>
        </authorList>
    </citation>
    <scope>NUCLEOTIDE SEQUENCE [LARGE SCALE GENOMIC DNA]</scope>
    <source>
        <strain evidence="8 9">FJI-L2-BK-P2</strain>
    </source>
</reference>
<dbReference type="InterPro" id="IPR038508">
    <property type="entry name" value="ArfGAP_dom_sf"/>
</dbReference>
<sequence length="380" mass="40280">MATQANWELDPETRTKLAALQKKEGTGNDRCADCGAPSPQWASPKFAIFICLQCAGTHRGLGVHISFVRSISMDAFKASEITRMQSGGNKSWQEFYDAHSSTTTPFSECSIKERYDSEAGEEYKERLTARCDGVEFDVEKFRRERAVMLEKIAAKNARSGSGTPLGGSRTQSPAPPKFGGDPVQKAKNEEYFARMGSANASRPEGLPPSQGGKYGGFGSSMPEPAQGGGGGGLAEDFQKDPVAALTKGFGSFWGAVSKQAKVVNEGFIQPTAKNLAQTDFAAQAQKGFATVSTGVASGAKGATEQFQKFVEGQDNAAAASAARSGKRAEPERKDFWDSFGASDEAAPAASKPSSIGTAAMKKTTTSGAQKKKDDGWGDDW</sequence>
<evidence type="ECO:0000259" key="7">
    <source>
        <dbReference type="PROSITE" id="PS50115"/>
    </source>
</evidence>
<gene>
    <name evidence="8" type="primary">GCS1</name>
    <name evidence="8" type="ORF">OHC33_005165</name>
</gene>
<keyword evidence="3 5" id="KW-0863">Zinc-finger</keyword>
<dbReference type="PRINTS" id="PR00405">
    <property type="entry name" value="REVINTRACTNG"/>
</dbReference>
<comment type="caution">
    <text evidence="8">The sequence shown here is derived from an EMBL/GenBank/DDBJ whole genome shotgun (WGS) entry which is preliminary data.</text>
</comment>
<dbReference type="InterPro" id="IPR037278">
    <property type="entry name" value="ARFGAP/RecO"/>
</dbReference>
<accession>A0AAN8EEP6</accession>
<evidence type="ECO:0000256" key="6">
    <source>
        <dbReference type="SAM" id="MobiDB-lite"/>
    </source>
</evidence>
<feature type="domain" description="Arf-GAP" evidence="7">
    <location>
        <begin position="14"/>
        <end position="136"/>
    </location>
</feature>
<dbReference type="EMBL" id="JAKLMC020000010">
    <property type="protein sequence ID" value="KAK5953894.1"/>
    <property type="molecule type" value="Genomic_DNA"/>
</dbReference>
<dbReference type="FunFam" id="1.10.220.150:FF:000014">
    <property type="entry name" value="ADP-ribosylation factor GTPase-activating protein"/>
    <property type="match status" value="1"/>
</dbReference>
<keyword evidence="9" id="KW-1185">Reference proteome</keyword>
<feature type="region of interest" description="Disordered" evidence="6">
    <location>
        <begin position="155"/>
        <end position="182"/>
    </location>
</feature>
<feature type="compositionally biased region" description="Basic and acidic residues" evidence="6">
    <location>
        <begin position="326"/>
        <end position="336"/>
    </location>
</feature>
<dbReference type="AlphaFoldDB" id="A0AAN8EEP6"/>
<protein>
    <submittedName>
        <fullName evidence="8">Zn finger-containing GTPase- Activating Protein for ARF</fullName>
    </submittedName>
</protein>
<evidence type="ECO:0000313" key="9">
    <source>
        <dbReference type="Proteomes" id="UP001316803"/>
    </source>
</evidence>
<evidence type="ECO:0000313" key="8">
    <source>
        <dbReference type="EMBL" id="KAK5953894.1"/>
    </source>
</evidence>
<dbReference type="GO" id="GO:0005096">
    <property type="term" value="F:GTPase activator activity"/>
    <property type="evidence" value="ECO:0007669"/>
    <property type="project" value="UniProtKB-KW"/>
</dbReference>
<feature type="compositionally biased region" description="Polar residues" evidence="6">
    <location>
        <begin position="351"/>
        <end position="368"/>
    </location>
</feature>
<evidence type="ECO:0000256" key="3">
    <source>
        <dbReference type="ARBA" id="ARBA00022771"/>
    </source>
</evidence>
<dbReference type="GO" id="GO:0030100">
    <property type="term" value="P:regulation of endocytosis"/>
    <property type="evidence" value="ECO:0007669"/>
    <property type="project" value="TreeGrafter"/>
</dbReference>
<evidence type="ECO:0000256" key="5">
    <source>
        <dbReference type="PROSITE-ProRule" id="PRU00288"/>
    </source>
</evidence>
<proteinExistence type="predicted"/>
<organism evidence="8 9">
    <name type="scientific">Knufia fluminis</name>
    <dbReference type="NCBI Taxonomy" id="191047"/>
    <lineage>
        <taxon>Eukaryota</taxon>
        <taxon>Fungi</taxon>
        <taxon>Dikarya</taxon>
        <taxon>Ascomycota</taxon>
        <taxon>Pezizomycotina</taxon>
        <taxon>Eurotiomycetes</taxon>
        <taxon>Chaetothyriomycetidae</taxon>
        <taxon>Chaetothyriales</taxon>
        <taxon>Trichomeriaceae</taxon>
        <taxon>Knufia</taxon>
    </lineage>
</organism>
<dbReference type="Pfam" id="PF01412">
    <property type="entry name" value="ArfGap"/>
    <property type="match status" value="1"/>
</dbReference>
<dbReference type="PANTHER" id="PTHR46395:SF1">
    <property type="entry name" value="ADP-RIBOSYLATION FACTOR GTPASE-ACTIVATING PROTEIN 1"/>
    <property type="match status" value="1"/>
</dbReference>
<keyword evidence="2" id="KW-0479">Metal-binding</keyword>
<evidence type="ECO:0000256" key="2">
    <source>
        <dbReference type="ARBA" id="ARBA00022723"/>
    </source>
</evidence>
<feature type="region of interest" description="Disordered" evidence="6">
    <location>
        <begin position="196"/>
        <end position="232"/>
    </location>
</feature>
<dbReference type="CDD" id="cd08830">
    <property type="entry name" value="ArfGap_ArfGap1"/>
    <property type="match status" value="1"/>
</dbReference>
<dbReference type="Proteomes" id="UP001316803">
    <property type="component" value="Unassembled WGS sequence"/>
</dbReference>
<feature type="compositionally biased region" description="Polar residues" evidence="6">
    <location>
        <begin position="158"/>
        <end position="172"/>
    </location>
</feature>
<evidence type="ECO:0000256" key="4">
    <source>
        <dbReference type="ARBA" id="ARBA00022833"/>
    </source>
</evidence>
<dbReference type="SUPFAM" id="SSF57863">
    <property type="entry name" value="ArfGap/RecO-like zinc finger"/>
    <property type="match status" value="1"/>
</dbReference>
<dbReference type="GO" id="GO:0008270">
    <property type="term" value="F:zinc ion binding"/>
    <property type="evidence" value="ECO:0007669"/>
    <property type="project" value="UniProtKB-KW"/>
</dbReference>
<keyword evidence="1" id="KW-0343">GTPase activation</keyword>
<feature type="region of interest" description="Disordered" evidence="6">
    <location>
        <begin position="320"/>
        <end position="380"/>
    </location>
</feature>
<dbReference type="GO" id="GO:0000139">
    <property type="term" value="C:Golgi membrane"/>
    <property type="evidence" value="ECO:0007669"/>
    <property type="project" value="TreeGrafter"/>
</dbReference>
<evidence type="ECO:0000256" key="1">
    <source>
        <dbReference type="ARBA" id="ARBA00022468"/>
    </source>
</evidence>
<dbReference type="PROSITE" id="PS50115">
    <property type="entry name" value="ARFGAP"/>
    <property type="match status" value="1"/>
</dbReference>
<dbReference type="InterPro" id="IPR001164">
    <property type="entry name" value="ArfGAP_dom"/>
</dbReference>
<feature type="compositionally biased region" description="Basic and acidic residues" evidence="6">
    <location>
        <begin position="370"/>
        <end position="380"/>
    </location>
</feature>